<keyword evidence="2" id="KW-1185">Reference proteome</keyword>
<evidence type="ECO:0000313" key="1">
    <source>
        <dbReference type="EMBL" id="GAA4342725.1"/>
    </source>
</evidence>
<name>A0ABP8HQL2_9GAMM</name>
<accession>A0ABP8HQL2</accession>
<proteinExistence type="predicted"/>
<sequence length="53" mass="5868">MPISPRVDPMASLGVIGVLKKILELIILTISTDEKMTEAIAELRYSCAWYSSI</sequence>
<comment type="caution">
    <text evidence="1">The sequence shown here is derived from an EMBL/GenBank/DDBJ whole genome shotgun (WGS) entry which is preliminary data.</text>
</comment>
<gene>
    <name evidence="1" type="ORF">GCM10023150_00760</name>
</gene>
<reference evidence="2" key="1">
    <citation type="journal article" date="2019" name="Int. J. Syst. Evol. Microbiol.">
        <title>The Global Catalogue of Microorganisms (GCM) 10K type strain sequencing project: providing services to taxonomists for standard genome sequencing and annotation.</title>
        <authorList>
            <consortium name="The Broad Institute Genomics Platform"/>
            <consortium name="The Broad Institute Genome Sequencing Center for Infectious Disease"/>
            <person name="Wu L."/>
            <person name="Ma J."/>
        </authorList>
    </citation>
    <scope>NUCLEOTIDE SEQUENCE [LARGE SCALE GENOMIC DNA]</scope>
    <source>
        <strain evidence="2">JCM 17727</strain>
    </source>
</reference>
<organism evidence="1 2">
    <name type="scientific">Kangiella taiwanensis</name>
    <dbReference type="NCBI Taxonomy" id="1079179"/>
    <lineage>
        <taxon>Bacteria</taxon>
        <taxon>Pseudomonadati</taxon>
        <taxon>Pseudomonadota</taxon>
        <taxon>Gammaproteobacteria</taxon>
        <taxon>Kangiellales</taxon>
        <taxon>Kangiellaceae</taxon>
        <taxon>Kangiella</taxon>
    </lineage>
</organism>
<dbReference type="EMBL" id="BAABFU010000001">
    <property type="protein sequence ID" value="GAA4342725.1"/>
    <property type="molecule type" value="Genomic_DNA"/>
</dbReference>
<protein>
    <submittedName>
        <fullName evidence="1">Uncharacterized protein</fullName>
    </submittedName>
</protein>
<dbReference type="Proteomes" id="UP001501294">
    <property type="component" value="Unassembled WGS sequence"/>
</dbReference>
<evidence type="ECO:0000313" key="2">
    <source>
        <dbReference type="Proteomes" id="UP001501294"/>
    </source>
</evidence>